<sequence length="457" mass="51551">MASLALTGPARSSASALRTRLSSLDDEMDALEARLRLLSAERRRVLHDLDSIVYPVLTLPAEITTQIFSHYVDDPHIGHTQNPGRGPLTLASVCRSWRDLSLSAWLLWSSLRIYPLRNMDGLPEFLACWLQRAGNHPLNLQVVRNPAITVAILPILSQYSAQLRTLSLVLDRPYSLLNTAIRGSVASLEKLALYIIAEGDNPVLITAFHDAPRLRQAELSGASLDWIQLPWIQLTHLHFSNETLFSLIRVLELTKNLEVLVIPSFLFYEWPQPQMSPVALHHLHALKFGFDRDGLPMNYLTLPAIKHLQLSALNGDGVFCLRHFSIRSQFSLQSICLTNMRSQISNECLQLLPSLEQVEIQFSEERPDSDLDEFIELLNGPEFLPSLRVLALRNCFMPSLPPYLLEMLDFRGSGPHTGVAKLESFSLFFVVKLPELVREFKEELRPVADAGMEIVVE</sequence>
<name>A0AAD7JRN1_9AGAR</name>
<dbReference type="AlphaFoldDB" id="A0AAD7JRN1"/>
<evidence type="ECO:0008006" key="4">
    <source>
        <dbReference type="Google" id="ProtNLM"/>
    </source>
</evidence>
<dbReference type="Gene3D" id="1.20.1280.50">
    <property type="match status" value="1"/>
</dbReference>
<dbReference type="SUPFAM" id="SSF52047">
    <property type="entry name" value="RNI-like"/>
    <property type="match status" value="1"/>
</dbReference>
<gene>
    <name evidence="2" type="ORF">B0H16DRAFT_1715792</name>
</gene>
<evidence type="ECO:0000256" key="1">
    <source>
        <dbReference type="SAM" id="Coils"/>
    </source>
</evidence>
<organism evidence="2 3">
    <name type="scientific">Mycena metata</name>
    <dbReference type="NCBI Taxonomy" id="1033252"/>
    <lineage>
        <taxon>Eukaryota</taxon>
        <taxon>Fungi</taxon>
        <taxon>Dikarya</taxon>
        <taxon>Basidiomycota</taxon>
        <taxon>Agaricomycotina</taxon>
        <taxon>Agaricomycetes</taxon>
        <taxon>Agaricomycetidae</taxon>
        <taxon>Agaricales</taxon>
        <taxon>Marasmiineae</taxon>
        <taxon>Mycenaceae</taxon>
        <taxon>Mycena</taxon>
    </lineage>
</organism>
<dbReference type="EMBL" id="JARKIB010000018">
    <property type="protein sequence ID" value="KAJ7769318.1"/>
    <property type="molecule type" value="Genomic_DNA"/>
</dbReference>
<keyword evidence="1" id="KW-0175">Coiled coil</keyword>
<proteinExistence type="predicted"/>
<evidence type="ECO:0000313" key="2">
    <source>
        <dbReference type="EMBL" id="KAJ7769318.1"/>
    </source>
</evidence>
<dbReference type="Proteomes" id="UP001215598">
    <property type="component" value="Unassembled WGS sequence"/>
</dbReference>
<comment type="caution">
    <text evidence="2">The sequence shown here is derived from an EMBL/GenBank/DDBJ whole genome shotgun (WGS) entry which is preliminary data.</text>
</comment>
<evidence type="ECO:0000313" key="3">
    <source>
        <dbReference type="Proteomes" id="UP001215598"/>
    </source>
</evidence>
<dbReference type="Gene3D" id="3.80.10.10">
    <property type="entry name" value="Ribonuclease Inhibitor"/>
    <property type="match status" value="1"/>
</dbReference>
<reference evidence="2" key="1">
    <citation type="submission" date="2023-03" db="EMBL/GenBank/DDBJ databases">
        <title>Massive genome expansion in bonnet fungi (Mycena s.s.) driven by repeated elements and novel gene families across ecological guilds.</title>
        <authorList>
            <consortium name="Lawrence Berkeley National Laboratory"/>
            <person name="Harder C.B."/>
            <person name="Miyauchi S."/>
            <person name="Viragh M."/>
            <person name="Kuo A."/>
            <person name="Thoen E."/>
            <person name="Andreopoulos B."/>
            <person name="Lu D."/>
            <person name="Skrede I."/>
            <person name="Drula E."/>
            <person name="Henrissat B."/>
            <person name="Morin E."/>
            <person name="Kohler A."/>
            <person name="Barry K."/>
            <person name="LaButti K."/>
            <person name="Morin E."/>
            <person name="Salamov A."/>
            <person name="Lipzen A."/>
            <person name="Mereny Z."/>
            <person name="Hegedus B."/>
            <person name="Baldrian P."/>
            <person name="Stursova M."/>
            <person name="Weitz H."/>
            <person name="Taylor A."/>
            <person name="Grigoriev I.V."/>
            <person name="Nagy L.G."/>
            <person name="Martin F."/>
            <person name="Kauserud H."/>
        </authorList>
    </citation>
    <scope>NUCLEOTIDE SEQUENCE</scope>
    <source>
        <strain evidence="2">CBHHK182m</strain>
    </source>
</reference>
<protein>
    <recommendedName>
        <fullName evidence="4">F-box domain-containing protein</fullName>
    </recommendedName>
</protein>
<keyword evidence="3" id="KW-1185">Reference proteome</keyword>
<dbReference type="InterPro" id="IPR032675">
    <property type="entry name" value="LRR_dom_sf"/>
</dbReference>
<accession>A0AAD7JRN1</accession>
<feature type="coiled-coil region" evidence="1">
    <location>
        <begin position="14"/>
        <end position="48"/>
    </location>
</feature>